<keyword evidence="2" id="KW-1003">Cell membrane</keyword>
<comment type="similarity">
    <text evidence="7">Belongs to the glycosyltransferase 87 family.</text>
</comment>
<evidence type="ECO:0000256" key="5">
    <source>
        <dbReference type="ARBA" id="ARBA00022989"/>
    </source>
</evidence>
<feature type="transmembrane region" description="Helical" evidence="8">
    <location>
        <begin position="30"/>
        <end position="51"/>
    </location>
</feature>
<keyword evidence="10" id="KW-1185">Reference proteome</keyword>
<dbReference type="RefSeq" id="WP_137451862.1">
    <property type="nucleotide sequence ID" value="NZ_SZZH01000009.1"/>
</dbReference>
<reference evidence="9 10" key="1">
    <citation type="submission" date="2019-05" db="EMBL/GenBank/DDBJ databases">
        <title>Nakamurella sp. N5BH11, whole genome shotgun sequence.</title>
        <authorList>
            <person name="Tuo L."/>
        </authorList>
    </citation>
    <scope>NUCLEOTIDE SEQUENCE [LARGE SCALE GENOMIC DNA]</scope>
    <source>
        <strain evidence="9 10">N5BH11</strain>
    </source>
</reference>
<feature type="transmembrane region" description="Helical" evidence="8">
    <location>
        <begin position="191"/>
        <end position="215"/>
    </location>
</feature>
<feature type="transmembrane region" description="Helical" evidence="8">
    <location>
        <begin position="111"/>
        <end position="132"/>
    </location>
</feature>
<evidence type="ECO:0000313" key="10">
    <source>
        <dbReference type="Proteomes" id="UP000306985"/>
    </source>
</evidence>
<dbReference type="AlphaFoldDB" id="A0A4U6Q6N9"/>
<name>A0A4U6Q6N9_9ACTN</name>
<feature type="transmembrane region" description="Helical" evidence="8">
    <location>
        <begin position="169"/>
        <end position="185"/>
    </location>
</feature>
<evidence type="ECO:0000256" key="1">
    <source>
        <dbReference type="ARBA" id="ARBA00004651"/>
    </source>
</evidence>
<dbReference type="EMBL" id="SZZH01000009">
    <property type="protein sequence ID" value="TKV55969.1"/>
    <property type="molecule type" value="Genomic_DNA"/>
</dbReference>
<feature type="transmembrane region" description="Helical" evidence="8">
    <location>
        <begin position="312"/>
        <end position="330"/>
    </location>
</feature>
<sequence length="462" mass="49472">MTATGRPIEPTVKALRVVQWWDTLPTKTRVVTVVLPTVLSLLIALAWGWAIGQHHHQFDLRLYYDAVNWWMSGHDLFSYAQPDPVNVELGFTYPPLSAVVMAPMGILPYPLVLAISLTAIVACGAVFVFLVLRERFALPRTLLLAATGVGTGFAFLLEPFRQTFSFGQINIYLALLVAIDLLVLGRRGSRWTGVGIGLATAIKLTPGIFIIYLLLTRRWRAAATAAAAAVAATLFGAVFAPSETWRYFTSIIFDTSRVGFIDSTMNQSVNGLLARLSDPLPPSGVAWLALGGAVAAVGLWRARRAALAGDELAGMTLAGLAGVLISPVSWVHHIIWLFPAMLLVGLRLAAAVRSLLHDSQPGSGRTDRALTVRIIEVVVCSLLITVGLVVWCLPASNILGTYTPDFAGGGPLLAIAASLQLLWLVVAVFAVPVRTADGGSEWGDVPATRKASAVSERRPLGT</sequence>
<keyword evidence="4 8" id="KW-0812">Transmembrane</keyword>
<feature type="transmembrane region" description="Helical" evidence="8">
    <location>
        <begin position="412"/>
        <end position="431"/>
    </location>
</feature>
<proteinExistence type="inferred from homology"/>
<evidence type="ECO:0000256" key="8">
    <source>
        <dbReference type="SAM" id="Phobius"/>
    </source>
</evidence>
<feature type="transmembrane region" description="Helical" evidence="8">
    <location>
        <begin position="336"/>
        <end position="356"/>
    </location>
</feature>
<comment type="subcellular location">
    <subcellularLocation>
        <location evidence="1">Cell membrane</location>
        <topology evidence="1">Multi-pass membrane protein</topology>
    </subcellularLocation>
</comment>
<keyword evidence="5 8" id="KW-1133">Transmembrane helix</keyword>
<evidence type="ECO:0000256" key="2">
    <source>
        <dbReference type="ARBA" id="ARBA00022475"/>
    </source>
</evidence>
<keyword evidence="3" id="KW-0808">Transferase</keyword>
<dbReference type="Pfam" id="PF09594">
    <property type="entry name" value="GT87"/>
    <property type="match status" value="1"/>
</dbReference>
<dbReference type="GO" id="GO:0016758">
    <property type="term" value="F:hexosyltransferase activity"/>
    <property type="evidence" value="ECO:0007669"/>
    <property type="project" value="InterPro"/>
</dbReference>
<evidence type="ECO:0000256" key="3">
    <source>
        <dbReference type="ARBA" id="ARBA00022679"/>
    </source>
</evidence>
<accession>A0A4U6Q6N9</accession>
<feature type="transmembrane region" description="Helical" evidence="8">
    <location>
        <begin position="280"/>
        <end position="300"/>
    </location>
</feature>
<evidence type="ECO:0000256" key="4">
    <source>
        <dbReference type="ARBA" id="ARBA00022692"/>
    </source>
</evidence>
<dbReference type="Proteomes" id="UP000306985">
    <property type="component" value="Unassembled WGS sequence"/>
</dbReference>
<comment type="caution">
    <text evidence="9">The sequence shown here is derived from an EMBL/GenBank/DDBJ whole genome shotgun (WGS) entry which is preliminary data.</text>
</comment>
<dbReference type="GO" id="GO:0005886">
    <property type="term" value="C:plasma membrane"/>
    <property type="evidence" value="ECO:0007669"/>
    <property type="project" value="UniProtKB-SubCell"/>
</dbReference>
<feature type="transmembrane region" description="Helical" evidence="8">
    <location>
        <begin position="222"/>
        <end position="240"/>
    </location>
</feature>
<evidence type="ECO:0000313" key="9">
    <source>
        <dbReference type="EMBL" id="TKV55969.1"/>
    </source>
</evidence>
<organism evidence="9 10">
    <name type="scientific">Nakamurella flava</name>
    <dbReference type="NCBI Taxonomy" id="2576308"/>
    <lineage>
        <taxon>Bacteria</taxon>
        <taxon>Bacillati</taxon>
        <taxon>Actinomycetota</taxon>
        <taxon>Actinomycetes</taxon>
        <taxon>Nakamurellales</taxon>
        <taxon>Nakamurellaceae</taxon>
        <taxon>Nakamurella</taxon>
    </lineage>
</organism>
<feature type="transmembrane region" description="Helical" evidence="8">
    <location>
        <begin position="377"/>
        <end position="400"/>
    </location>
</feature>
<dbReference type="InterPro" id="IPR018584">
    <property type="entry name" value="GT87"/>
</dbReference>
<feature type="transmembrane region" description="Helical" evidence="8">
    <location>
        <begin position="138"/>
        <end position="157"/>
    </location>
</feature>
<keyword evidence="6 8" id="KW-0472">Membrane</keyword>
<evidence type="ECO:0000256" key="7">
    <source>
        <dbReference type="ARBA" id="ARBA00024033"/>
    </source>
</evidence>
<protein>
    <submittedName>
        <fullName evidence="9">DUF2029 domain-containing protein</fullName>
    </submittedName>
</protein>
<gene>
    <name evidence="9" type="ORF">FDO65_21740</name>
</gene>
<dbReference type="OrthoDB" id="9774600at2"/>
<evidence type="ECO:0000256" key="6">
    <source>
        <dbReference type="ARBA" id="ARBA00023136"/>
    </source>
</evidence>